<name>A0A918GVJ4_9PSEU</name>
<accession>A0A918GVJ4</accession>
<dbReference type="AlphaFoldDB" id="A0A918GVJ4"/>
<evidence type="ECO:0000313" key="1">
    <source>
        <dbReference type="EMBL" id="GGS61376.1"/>
    </source>
</evidence>
<gene>
    <name evidence="1" type="ORF">GCM10010171_65220</name>
</gene>
<protein>
    <submittedName>
        <fullName evidence="1">Uncharacterized protein</fullName>
    </submittedName>
</protein>
<sequence length="72" mass="7565">MSLLREIGEVMTARPTPAAPPDVVADWFDRKADLLDAIAADTGTTPAQAAHAAQCATAARVHAHELRHGGDH</sequence>
<evidence type="ECO:0000313" key="2">
    <source>
        <dbReference type="Proteomes" id="UP000660680"/>
    </source>
</evidence>
<reference evidence="1" key="2">
    <citation type="submission" date="2020-09" db="EMBL/GenBank/DDBJ databases">
        <authorList>
            <person name="Sun Q."/>
            <person name="Ohkuma M."/>
        </authorList>
    </citation>
    <scope>NUCLEOTIDE SEQUENCE</scope>
    <source>
        <strain evidence="1">JCM 3276</strain>
    </source>
</reference>
<reference evidence="1" key="1">
    <citation type="journal article" date="2014" name="Int. J. Syst. Evol. Microbiol.">
        <title>Complete genome sequence of Corynebacterium casei LMG S-19264T (=DSM 44701T), isolated from a smear-ripened cheese.</title>
        <authorList>
            <consortium name="US DOE Joint Genome Institute (JGI-PGF)"/>
            <person name="Walter F."/>
            <person name="Albersmeier A."/>
            <person name="Kalinowski J."/>
            <person name="Ruckert C."/>
        </authorList>
    </citation>
    <scope>NUCLEOTIDE SEQUENCE</scope>
    <source>
        <strain evidence="1">JCM 3276</strain>
    </source>
</reference>
<comment type="caution">
    <text evidence="1">The sequence shown here is derived from an EMBL/GenBank/DDBJ whole genome shotgun (WGS) entry which is preliminary data.</text>
</comment>
<organism evidence="1 2">
    <name type="scientific">Actinokineospora fastidiosa</name>
    <dbReference type="NCBI Taxonomy" id="1816"/>
    <lineage>
        <taxon>Bacteria</taxon>
        <taxon>Bacillati</taxon>
        <taxon>Actinomycetota</taxon>
        <taxon>Actinomycetes</taxon>
        <taxon>Pseudonocardiales</taxon>
        <taxon>Pseudonocardiaceae</taxon>
        <taxon>Actinokineospora</taxon>
    </lineage>
</organism>
<dbReference type="Proteomes" id="UP000660680">
    <property type="component" value="Unassembled WGS sequence"/>
</dbReference>
<proteinExistence type="predicted"/>
<keyword evidence="2" id="KW-1185">Reference proteome</keyword>
<dbReference type="RefSeq" id="WP_189214490.1">
    <property type="nucleotide sequence ID" value="NZ_BMRB01000016.1"/>
</dbReference>
<dbReference type="EMBL" id="BMRB01000016">
    <property type="protein sequence ID" value="GGS61376.1"/>
    <property type="molecule type" value="Genomic_DNA"/>
</dbReference>